<dbReference type="AlphaFoldDB" id="K1SDC3"/>
<reference evidence="2" key="1">
    <citation type="journal article" date="2013" name="Environ. Microbiol.">
        <title>Microbiota from the distal guts of lean and obese adolescents exhibit partial functional redundancy besides clear differences in community structure.</title>
        <authorList>
            <person name="Ferrer M."/>
            <person name="Ruiz A."/>
            <person name="Lanza F."/>
            <person name="Haange S.B."/>
            <person name="Oberbach A."/>
            <person name="Till H."/>
            <person name="Bargiela R."/>
            <person name="Campoy C."/>
            <person name="Segura M.T."/>
            <person name="Richter M."/>
            <person name="von Bergen M."/>
            <person name="Seifert J."/>
            <person name="Suarez A."/>
        </authorList>
    </citation>
    <scope>NUCLEOTIDE SEQUENCE</scope>
</reference>
<evidence type="ECO:0000259" key="1">
    <source>
        <dbReference type="Pfam" id="PF01248"/>
    </source>
</evidence>
<comment type="caution">
    <text evidence="2">The sequence shown here is derived from an EMBL/GenBank/DDBJ whole genome shotgun (WGS) entry which is preliminary data.</text>
</comment>
<dbReference type="SUPFAM" id="SSF55315">
    <property type="entry name" value="L30e-like"/>
    <property type="match status" value="1"/>
</dbReference>
<dbReference type="Pfam" id="PF01248">
    <property type="entry name" value="Ribosomal_L7Ae"/>
    <property type="match status" value="1"/>
</dbReference>
<accession>K1SDC3</accession>
<organism evidence="2">
    <name type="scientific">human gut metagenome</name>
    <dbReference type="NCBI Taxonomy" id="408170"/>
    <lineage>
        <taxon>unclassified sequences</taxon>
        <taxon>metagenomes</taxon>
        <taxon>organismal metagenomes</taxon>
    </lineage>
</organism>
<name>K1SDC3_9ZZZZ</name>
<dbReference type="SMR" id="K1SDC3"/>
<evidence type="ECO:0000313" key="2">
    <source>
        <dbReference type="EMBL" id="EKC58742.1"/>
    </source>
</evidence>
<gene>
    <name evidence="2" type="ORF">OBE_09852</name>
</gene>
<protein>
    <submittedName>
        <fullName evidence="2">Ribosomal protein L7Ae/L30e/S12e/Gadd45</fullName>
    </submittedName>
</protein>
<proteinExistence type="predicted"/>
<dbReference type="InterPro" id="IPR029064">
    <property type="entry name" value="Ribosomal_eL30-like_sf"/>
</dbReference>
<feature type="domain" description="Ribosomal protein eL8/eL30/eS12/Gadd45" evidence="1">
    <location>
        <begin position="7"/>
        <end position="95"/>
    </location>
</feature>
<dbReference type="EMBL" id="AJWZ01006798">
    <property type="protein sequence ID" value="EKC58742.1"/>
    <property type="molecule type" value="Genomic_DNA"/>
</dbReference>
<sequence>MNDRALGLLGIARRASALSLGHDAALSSVKEGRASVCILASDSSERLKDEFISLCEKTGGKTPAITLGCTMNDLGRCLGAKMTAVLTVNDGGFARKITELIREESNI</sequence>
<keyword evidence="2" id="KW-0689">Ribosomal protein</keyword>
<keyword evidence="2" id="KW-0687">Ribonucleoprotein</keyword>
<dbReference type="Gene3D" id="3.30.1330.30">
    <property type="match status" value="1"/>
</dbReference>
<dbReference type="InterPro" id="IPR004038">
    <property type="entry name" value="Ribosomal_eL8/eL30/eS12/Gad45"/>
</dbReference>
<dbReference type="GO" id="GO:0005840">
    <property type="term" value="C:ribosome"/>
    <property type="evidence" value="ECO:0007669"/>
    <property type="project" value="UniProtKB-KW"/>
</dbReference>